<accession>A0A8M1KVG7</accession>
<reference evidence="7" key="1">
    <citation type="submission" date="2025-08" db="UniProtKB">
        <authorList>
            <consortium name="RefSeq"/>
        </authorList>
    </citation>
    <scope>IDENTIFICATION</scope>
</reference>
<dbReference type="AlphaFoldDB" id="A0A8M1KVG7"/>
<dbReference type="RefSeq" id="XP_042566660.1">
    <property type="nucleotide sequence ID" value="XM_042710726.1"/>
</dbReference>
<evidence type="ECO:0000256" key="2">
    <source>
        <dbReference type="ARBA" id="ARBA00023176"/>
    </source>
</evidence>
<evidence type="ECO:0000313" key="6">
    <source>
        <dbReference type="Proteomes" id="UP000515152"/>
    </source>
</evidence>
<sequence>MFRMFATVWAISVYLSLSLSLSVSRSLSLSLSLCLPLSLFLCLRGRGGAVGFLKVGYKKLFLLDQRGAHIETEPLCVLDFYITENLQRHGCGLDLFNFMLQHKKVEPELLAYDRPSPKFLAFLGKHFNLKEGVPQVNNFVVFNGFFKSTSAVPLRKVPPRKPEGEIKPYSLVERDVVREEQRVPPWPFVRPGGPLPSPPVSRSLSVGSSPSRAPPTALHAHTHLSDNYRARRTSSLNRSRLSFQ</sequence>
<keyword evidence="3" id="KW-0012">Acyltransferase</keyword>
<keyword evidence="2" id="KW-0168">Coated pit</keyword>
<evidence type="ECO:0000259" key="5">
    <source>
        <dbReference type="PROSITE" id="PS51730"/>
    </source>
</evidence>
<feature type="compositionally biased region" description="Low complexity" evidence="4">
    <location>
        <begin position="200"/>
        <end position="211"/>
    </location>
</feature>
<dbReference type="InterPro" id="IPR007965">
    <property type="entry name" value="GNAT_ATAT"/>
</dbReference>
<dbReference type="Pfam" id="PF05301">
    <property type="entry name" value="Acetyltransf_16"/>
    <property type="match status" value="1"/>
</dbReference>
<feature type="domain" description="N-acetyltransferase" evidence="5">
    <location>
        <begin position="1"/>
        <end position="146"/>
    </location>
</feature>
<dbReference type="Proteomes" id="UP000515152">
    <property type="component" value="Chromosome 19"/>
</dbReference>
<keyword evidence="1" id="KW-0808">Transferase</keyword>
<organism evidence="6 7">
    <name type="scientific">Clupea harengus</name>
    <name type="common">Atlantic herring</name>
    <dbReference type="NCBI Taxonomy" id="7950"/>
    <lineage>
        <taxon>Eukaryota</taxon>
        <taxon>Metazoa</taxon>
        <taxon>Chordata</taxon>
        <taxon>Craniata</taxon>
        <taxon>Vertebrata</taxon>
        <taxon>Euteleostomi</taxon>
        <taxon>Actinopterygii</taxon>
        <taxon>Neopterygii</taxon>
        <taxon>Teleostei</taxon>
        <taxon>Clupei</taxon>
        <taxon>Clupeiformes</taxon>
        <taxon>Clupeoidei</taxon>
        <taxon>Clupeidae</taxon>
        <taxon>Clupea</taxon>
    </lineage>
</organism>
<dbReference type="GO" id="GO:0005874">
    <property type="term" value="C:microtubule"/>
    <property type="evidence" value="ECO:0007669"/>
    <property type="project" value="InterPro"/>
</dbReference>
<dbReference type="GeneID" id="105904694"/>
<evidence type="ECO:0000313" key="7">
    <source>
        <dbReference type="RefSeq" id="XP_042566660.1"/>
    </source>
</evidence>
<proteinExistence type="predicted"/>
<dbReference type="GO" id="GO:0005905">
    <property type="term" value="C:clathrin-coated pit"/>
    <property type="evidence" value="ECO:0007669"/>
    <property type="project" value="UniProtKB-KW"/>
</dbReference>
<evidence type="ECO:0000256" key="3">
    <source>
        <dbReference type="ARBA" id="ARBA00023315"/>
    </source>
</evidence>
<dbReference type="CTD" id="79969"/>
<gene>
    <name evidence="7" type="primary">atat1</name>
</gene>
<keyword evidence="6" id="KW-1185">Reference proteome</keyword>
<evidence type="ECO:0000256" key="1">
    <source>
        <dbReference type="ARBA" id="ARBA00022679"/>
    </source>
</evidence>
<dbReference type="OrthoDB" id="447510at2759"/>
<feature type="compositionally biased region" description="Pro residues" evidence="4">
    <location>
        <begin position="187"/>
        <end position="199"/>
    </location>
</feature>
<dbReference type="GO" id="GO:0019799">
    <property type="term" value="F:tubulin N-acetyltransferase activity"/>
    <property type="evidence" value="ECO:0007669"/>
    <property type="project" value="InterPro"/>
</dbReference>
<keyword evidence="2" id="KW-0472">Membrane</keyword>
<protein>
    <submittedName>
        <fullName evidence="7">Alpha-tubulin N-acetyltransferase 1</fullName>
    </submittedName>
</protein>
<dbReference type="InterPro" id="IPR038746">
    <property type="entry name" value="Atat"/>
</dbReference>
<evidence type="ECO:0000256" key="4">
    <source>
        <dbReference type="SAM" id="MobiDB-lite"/>
    </source>
</evidence>
<dbReference type="PANTHER" id="PTHR12327">
    <property type="entry name" value="ALPHA-TUBULIN N-ACETYLTRANSFERASE 1"/>
    <property type="match status" value="1"/>
</dbReference>
<dbReference type="PANTHER" id="PTHR12327:SF0">
    <property type="entry name" value="ALPHA-TUBULIN N-ACETYLTRANSFERASE 1"/>
    <property type="match status" value="1"/>
</dbReference>
<dbReference type="KEGG" id="char:105904694"/>
<name>A0A8M1KVG7_CLUHA</name>
<feature type="compositionally biased region" description="Low complexity" evidence="4">
    <location>
        <begin position="233"/>
        <end position="244"/>
    </location>
</feature>
<dbReference type="PROSITE" id="PS51730">
    <property type="entry name" value="GNAT_ATAT"/>
    <property type="match status" value="1"/>
</dbReference>
<feature type="region of interest" description="Disordered" evidence="4">
    <location>
        <begin position="187"/>
        <end position="244"/>
    </location>
</feature>